<dbReference type="InterPro" id="IPR021517">
    <property type="entry name" value="DUF3180"/>
</dbReference>
<feature type="transmembrane region" description="Helical" evidence="1">
    <location>
        <begin position="77"/>
        <end position="101"/>
    </location>
</feature>
<keyword evidence="1" id="KW-0812">Transmembrane</keyword>
<dbReference type="Pfam" id="PF11377">
    <property type="entry name" value="DUF3180"/>
    <property type="match status" value="1"/>
</dbReference>
<feature type="transmembrane region" description="Helical" evidence="1">
    <location>
        <begin position="7"/>
        <end position="28"/>
    </location>
</feature>
<keyword evidence="3" id="KW-1185">Reference proteome</keyword>
<keyword evidence="1" id="KW-0472">Membrane</keyword>
<organism evidence="2 3">
    <name type="scientific">Corynebacterium yudongzhengii</name>
    <dbReference type="NCBI Taxonomy" id="2080740"/>
    <lineage>
        <taxon>Bacteria</taxon>
        <taxon>Bacillati</taxon>
        <taxon>Actinomycetota</taxon>
        <taxon>Actinomycetes</taxon>
        <taxon>Mycobacteriales</taxon>
        <taxon>Corynebacteriaceae</taxon>
        <taxon>Corynebacterium</taxon>
    </lineage>
</organism>
<dbReference type="Proteomes" id="UP000244989">
    <property type="component" value="Unassembled WGS sequence"/>
</dbReference>
<proteinExistence type="predicted"/>
<dbReference type="EMBL" id="QEEZ01000013">
    <property type="protein sequence ID" value="PWC01392.1"/>
    <property type="molecule type" value="Genomic_DNA"/>
</dbReference>
<accession>A0A2U1T5X5</accession>
<dbReference type="OrthoDB" id="4426699at2"/>
<gene>
    <name evidence="2" type="ORF">DF222_07655</name>
</gene>
<reference evidence="3" key="1">
    <citation type="submission" date="2018-04" db="EMBL/GenBank/DDBJ databases">
        <authorList>
            <person name="Liu S."/>
            <person name="Wang Z."/>
            <person name="Li J."/>
        </authorList>
    </citation>
    <scope>NUCLEOTIDE SEQUENCE [LARGE SCALE GENOMIC DNA]</scope>
    <source>
        <strain evidence="3">2189</strain>
    </source>
</reference>
<name>A0A2U1T5X5_9CORY</name>
<protein>
    <submittedName>
        <fullName evidence="2">DUF3180 domain-containing protein</fullName>
    </submittedName>
</protein>
<dbReference type="RefSeq" id="WP_108432253.1">
    <property type="nucleotide sequence ID" value="NZ_CP026947.1"/>
</dbReference>
<evidence type="ECO:0000313" key="3">
    <source>
        <dbReference type="Proteomes" id="UP000244989"/>
    </source>
</evidence>
<dbReference type="AlphaFoldDB" id="A0A2U1T5X5"/>
<keyword evidence="1" id="KW-1133">Transmembrane helix</keyword>
<comment type="caution">
    <text evidence="2">The sequence shown here is derived from an EMBL/GenBank/DDBJ whole genome shotgun (WGS) entry which is preliminary data.</text>
</comment>
<dbReference type="KEGG" id="cyz:C3B44_10105"/>
<evidence type="ECO:0000256" key="1">
    <source>
        <dbReference type="SAM" id="Phobius"/>
    </source>
</evidence>
<feature type="transmembrane region" description="Helical" evidence="1">
    <location>
        <begin position="121"/>
        <end position="139"/>
    </location>
</feature>
<sequence length="155" mass="16105">MQRTNIFALGGASVFIAAALGIITWHFYGYFPPLPAAGPVTIWILALVCVVLIVVVRRNLKEGRIGLDRSQLDPMTVARMMVVGKASAWTGAILAGGYVGIASYVLPHASELIAAGEETPVVIAGVLGSLALAVAGVVLERNCETPPPPEGESIG</sequence>
<evidence type="ECO:0000313" key="2">
    <source>
        <dbReference type="EMBL" id="PWC01392.1"/>
    </source>
</evidence>
<feature type="transmembrane region" description="Helical" evidence="1">
    <location>
        <begin position="34"/>
        <end position="56"/>
    </location>
</feature>